<dbReference type="Proteomes" id="UP000596145">
    <property type="component" value="Chromosome"/>
</dbReference>
<keyword evidence="1 3" id="KW-0479">Metal-binding</keyword>
<dbReference type="PIRSF" id="PIRSF005902">
    <property type="entry name" value="DNase_TatD"/>
    <property type="match status" value="1"/>
</dbReference>
<evidence type="ECO:0000256" key="2">
    <source>
        <dbReference type="ARBA" id="ARBA00022801"/>
    </source>
</evidence>
<proteinExistence type="predicted"/>
<keyword evidence="2 4" id="KW-0378">Hydrolase</keyword>
<dbReference type="EMBL" id="CP069534">
    <property type="protein sequence ID" value="QRP71384.1"/>
    <property type="molecule type" value="Genomic_DNA"/>
</dbReference>
<dbReference type="Proteomes" id="UP000617681">
    <property type="component" value="Chromosome"/>
</dbReference>
<protein>
    <submittedName>
        <fullName evidence="4">TatD family hydrolase</fullName>
    </submittedName>
</protein>
<feature type="binding site" evidence="3">
    <location>
        <position position="227"/>
    </location>
    <ligand>
        <name>a divalent metal cation</name>
        <dbReference type="ChEBI" id="CHEBI:60240"/>
        <label>1</label>
    </ligand>
</feature>
<dbReference type="GO" id="GO:0004536">
    <property type="term" value="F:DNA nuclease activity"/>
    <property type="evidence" value="ECO:0007669"/>
    <property type="project" value="InterPro"/>
</dbReference>
<feature type="binding site" evidence="3">
    <location>
        <position position="111"/>
    </location>
    <ligand>
        <name>a divalent metal cation</name>
        <dbReference type="ChEBI" id="CHEBI:60240"/>
        <label>1</label>
    </ligand>
</feature>
<dbReference type="FunFam" id="3.20.20.140:FF:000005">
    <property type="entry name" value="TatD family hydrolase"/>
    <property type="match status" value="1"/>
</dbReference>
<dbReference type="Pfam" id="PF01026">
    <property type="entry name" value="TatD_DNase"/>
    <property type="match status" value="1"/>
</dbReference>
<dbReference type="GeneID" id="92759633"/>
<evidence type="ECO:0000313" key="5">
    <source>
        <dbReference type="EMBL" id="QRP71384.1"/>
    </source>
</evidence>
<dbReference type="InterPro" id="IPR015991">
    <property type="entry name" value="TatD/YcfH-like"/>
</dbReference>
<dbReference type="GO" id="GO:0046872">
    <property type="term" value="F:metal ion binding"/>
    <property type="evidence" value="ECO:0007669"/>
    <property type="project" value="UniProtKB-KW"/>
</dbReference>
<evidence type="ECO:0000313" key="4">
    <source>
        <dbReference type="EMBL" id="QQB46103.1"/>
    </source>
</evidence>
<dbReference type="GO" id="GO:0005829">
    <property type="term" value="C:cytosol"/>
    <property type="evidence" value="ECO:0007669"/>
    <property type="project" value="TreeGrafter"/>
</dbReference>
<feature type="binding site" evidence="3">
    <location>
        <position position="25"/>
    </location>
    <ligand>
        <name>a divalent metal cation</name>
        <dbReference type="ChEBI" id="CHEBI:60240"/>
        <label>1</label>
    </ligand>
</feature>
<dbReference type="RefSeq" id="WP_005391808.1">
    <property type="nucleotide sequence ID" value="NZ_CP066007.1"/>
</dbReference>
<organism evidence="4 6">
    <name type="scientific">Corynebacterium glucuronolyticum</name>
    <dbReference type="NCBI Taxonomy" id="39791"/>
    <lineage>
        <taxon>Bacteria</taxon>
        <taxon>Bacillati</taxon>
        <taxon>Actinomycetota</taxon>
        <taxon>Actinomycetes</taxon>
        <taxon>Mycobacteriales</taxon>
        <taxon>Corynebacteriaceae</taxon>
        <taxon>Corynebacterium</taxon>
    </lineage>
</organism>
<name>A0A7T4EEW5_9CORY</name>
<dbReference type="GO" id="GO:0016788">
    <property type="term" value="F:hydrolase activity, acting on ester bonds"/>
    <property type="evidence" value="ECO:0007669"/>
    <property type="project" value="InterPro"/>
</dbReference>
<feature type="binding site" evidence="3">
    <location>
        <position position="23"/>
    </location>
    <ligand>
        <name>a divalent metal cation</name>
        <dbReference type="ChEBI" id="CHEBI:60240"/>
        <label>1</label>
    </ligand>
</feature>
<evidence type="ECO:0000256" key="1">
    <source>
        <dbReference type="ARBA" id="ARBA00022723"/>
    </source>
</evidence>
<dbReference type="SUPFAM" id="SSF51556">
    <property type="entry name" value="Metallo-dependent hydrolases"/>
    <property type="match status" value="1"/>
</dbReference>
<dbReference type="OrthoDB" id="9810005at2"/>
<dbReference type="InterPro" id="IPR032466">
    <property type="entry name" value="Metal_Hydrolase"/>
</dbReference>
<dbReference type="CDD" id="cd01310">
    <property type="entry name" value="TatD_DNAse"/>
    <property type="match status" value="1"/>
</dbReference>
<feature type="binding site" evidence="3">
    <location>
        <position position="153"/>
    </location>
    <ligand>
        <name>a divalent metal cation</name>
        <dbReference type="ChEBI" id="CHEBI:60240"/>
        <label>2</label>
    </ligand>
</feature>
<evidence type="ECO:0000256" key="3">
    <source>
        <dbReference type="PIRSR" id="PIRSR005902-1"/>
    </source>
</evidence>
<dbReference type="PANTHER" id="PTHR46124">
    <property type="entry name" value="D-AMINOACYL-TRNA DEACYLASE"/>
    <property type="match status" value="1"/>
</dbReference>
<gene>
    <name evidence="4" type="ORF">I6I10_11740</name>
    <name evidence="5" type="ORF">I6J21_04380</name>
</gene>
<sequence length="286" mass="31810">MSRKKPRPFPVPHDPIAGISDAHTHLWSCGARDAEAVRQFVRRAQDAGVEKLVTVGDDLAESEAVVEQATWDPAVYAACAIHPTKANELDQNTRQRLRELVAHPQCVAVGETGLDYYWLEHEPDTTASKEQQEEALRFHIDLAVESGKTLMIHNREGDTDLLRILADAPKPRYVQLHCFSSPLAVAEEALSRGYILSFAGNVTFKRNEELREAARIAPAGQILIETDAPYMTPEPFRGGKNEPSLIGHTFARVAEVRGEEPEELATHVSRTFDAIFGLSKKQHLPH</sequence>
<dbReference type="PANTHER" id="PTHR46124:SF2">
    <property type="entry name" value="D-AMINOACYL-TRNA DEACYLASE"/>
    <property type="match status" value="1"/>
</dbReference>
<reference evidence="4 6" key="1">
    <citation type="submission" date="2020-12" db="EMBL/GenBank/DDBJ databases">
        <title>FDA dAtabase for Regulatory Grade micrObial Sequences (FDA-ARGOS): Supporting development and validation of Infectious Disease Dx tests.</title>
        <authorList>
            <person name="Sproer C."/>
            <person name="Gronow S."/>
            <person name="Severitt S."/>
            <person name="Schroder I."/>
            <person name="Tallon L."/>
            <person name="Sadzewicz L."/>
            <person name="Zhao X."/>
            <person name="Boylan J."/>
            <person name="Ott S."/>
            <person name="Bowen H."/>
            <person name="Vavikolanu K."/>
            <person name="Mehta A."/>
            <person name="Aluvathingal J."/>
            <person name="Nadendla S."/>
            <person name="Lowell S."/>
            <person name="Myers T."/>
            <person name="Yan Y."/>
            <person name="Sichtig H."/>
        </authorList>
    </citation>
    <scope>NUCLEOTIDE SEQUENCE [LARGE SCALE GENOMIC DNA]</scope>
    <source>
        <strain evidence="4 6">FDAARGOS_1053</strain>
        <strain evidence="5">FDAARGOS_1191</strain>
    </source>
</reference>
<feature type="binding site" evidence="3">
    <location>
        <position position="177"/>
    </location>
    <ligand>
        <name>a divalent metal cation</name>
        <dbReference type="ChEBI" id="CHEBI:60240"/>
        <label>2</label>
    </ligand>
</feature>
<dbReference type="InterPro" id="IPR001130">
    <property type="entry name" value="TatD-like"/>
</dbReference>
<dbReference type="NCBIfam" id="TIGR00010">
    <property type="entry name" value="YchF/TatD family DNA exonuclease"/>
    <property type="match status" value="1"/>
</dbReference>
<dbReference type="AlphaFoldDB" id="A0A7T4EEW5"/>
<dbReference type="EMBL" id="CP066007">
    <property type="protein sequence ID" value="QQB46103.1"/>
    <property type="molecule type" value="Genomic_DNA"/>
</dbReference>
<evidence type="ECO:0000313" key="6">
    <source>
        <dbReference type="Proteomes" id="UP000596145"/>
    </source>
</evidence>
<dbReference type="Gene3D" id="3.20.20.140">
    <property type="entry name" value="Metal-dependent hydrolases"/>
    <property type="match status" value="1"/>
</dbReference>
<accession>A0A7T4EEW5</accession>